<name>A0A8C1RRQ9_CYPCA</name>
<evidence type="ECO:0000256" key="1">
    <source>
        <dbReference type="SAM" id="Phobius"/>
    </source>
</evidence>
<sequence length="337" mass="37176">MLGVFLTCVFMLHGSSGVDSDKVTVMEGDSVTLNTDIKTNQEDRIMWYFNDIRIAWITGDQSKICTDAECPERFRDRLKLDHQTGSLIIMNINTTHSGLYRLQVNSRNSGKLFSVSVHDAPAADRDEIKSVKEGESVTLDSGVMNNTNYLITWLFNDIRIAEINGEPNKTCKDDQCEDADGRFRDRLEVNQTGSLTIMNSRTTDSGLYKLQIIISSSSFSIRRSRSFSVTVTGSGLSLAAVAGICAAVVILLVAAAAGVMYCLKQKKGEYYIQLIEQDEIIVIVCARCENMYFDSNSPKSSYVTCMCLSLSLLFKQEGGGAKSSSGNINLNSSNTQF</sequence>
<feature type="transmembrane region" description="Helical" evidence="1">
    <location>
        <begin position="236"/>
        <end position="263"/>
    </location>
</feature>
<evidence type="ECO:0000313" key="4">
    <source>
        <dbReference type="Ensembl" id="ENSCCRP00010119339.1"/>
    </source>
</evidence>
<dbReference type="SUPFAM" id="SSF48726">
    <property type="entry name" value="Immunoglobulin"/>
    <property type="match status" value="2"/>
</dbReference>
<protein>
    <submittedName>
        <fullName evidence="4">Si:rp71-36a1.5</fullName>
    </submittedName>
</protein>
<proteinExistence type="predicted"/>
<evidence type="ECO:0000313" key="5">
    <source>
        <dbReference type="Proteomes" id="UP000694427"/>
    </source>
</evidence>
<keyword evidence="2" id="KW-0732">Signal</keyword>
<dbReference type="InterPro" id="IPR013783">
    <property type="entry name" value="Ig-like_fold"/>
</dbReference>
<feature type="domain" description="Immunoglobulin" evidence="3">
    <location>
        <begin position="126"/>
        <end position="232"/>
    </location>
</feature>
<dbReference type="PANTHER" id="PTHR21063">
    <property type="entry name" value="LFA-3"/>
    <property type="match status" value="1"/>
</dbReference>
<dbReference type="AlphaFoldDB" id="A0A8C1RRQ9"/>
<dbReference type="Pfam" id="PF07686">
    <property type="entry name" value="V-set"/>
    <property type="match status" value="2"/>
</dbReference>
<feature type="domain" description="Immunoglobulin" evidence="3">
    <location>
        <begin position="20"/>
        <end position="118"/>
    </location>
</feature>
<dbReference type="Gene3D" id="2.60.40.10">
    <property type="entry name" value="Immunoglobulins"/>
    <property type="match status" value="2"/>
</dbReference>
<keyword evidence="1" id="KW-0812">Transmembrane</keyword>
<dbReference type="InterPro" id="IPR036179">
    <property type="entry name" value="Ig-like_dom_sf"/>
</dbReference>
<evidence type="ECO:0000259" key="3">
    <source>
        <dbReference type="SMART" id="SM00409"/>
    </source>
</evidence>
<dbReference type="Ensembl" id="ENSCCRT00010132544.1">
    <property type="protein sequence ID" value="ENSCCRP00010119339.1"/>
    <property type="gene ID" value="ENSCCRG00010052210.1"/>
</dbReference>
<organism evidence="4 5">
    <name type="scientific">Cyprinus carpio</name>
    <name type="common">Common carp</name>
    <dbReference type="NCBI Taxonomy" id="7962"/>
    <lineage>
        <taxon>Eukaryota</taxon>
        <taxon>Metazoa</taxon>
        <taxon>Chordata</taxon>
        <taxon>Craniata</taxon>
        <taxon>Vertebrata</taxon>
        <taxon>Euteleostomi</taxon>
        <taxon>Actinopterygii</taxon>
        <taxon>Neopterygii</taxon>
        <taxon>Teleostei</taxon>
        <taxon>Ostariophysi</taxon>
        <taxon>Cypriniformes</taxon>
        <taxon>Cyprinidae</taxon>
        <taxon>Cyprininae</taxon>
        <taxon>Cyprinus</taxon>
    </lineage>
</organism>
<reference evidence="4" key="1">
    <citation type="submission" date="2025-08" db="UniProtKB">
        <authorList>
            <consortium name="Ensembl"/>
        </authorList>
    </citation>
    <scope>IDENTIFICATION</scope>
</reference>
<feature type="signal peptide" evidence="2">
    <location>
        <begin position="1"/>
        <end position="17"/>
    </location>
</feature>
<keyword evidence="1" id="KW-1133">Transmembrane helix</keyword>
<dbReference type="SMART" id="SM00409">
    <property type="entry name" value="IG"/>
    <property type="match status" value="2"/>
</dbReference>
<evidence type="ECO:0000256" key="2">
    <source>
        <dbReference type="SAM" id="SignalP"/>
    </source>
</evidence>
<keyword evidence="5" id="KW-1185">Reference proteome</keyword>
<reference evidence="4" key="2">
    <citation type="submission" date="2025-09" db="UniProtKB">
        <authorList>
            <consortium name="Ensembl"/>
        </authorList>
    </citation>
    <scope>IDENTIFICATION</scope>
</reference>
<dbReference type="InterPro" id="IPR013106">
    <property type="entry name" value="Ig_V-set"/>
</dbReference>
<keyword evidence="1" id="KW-0472">Membrane</keyword>
<dbReference type="InterPro" id="IPR003599">
    <property type="entry name" value="Ig_sub"/>
</dbReference>
<dbReference type="Proteomes" id="UP000694427">
    <property type="component" value="Unplaced"/>
</dbReference>
<feature type="chain" id="PRO_5034264375" evidence="2">
    <location>
        <begin position="18"/>
        <end position="337"/>
    </location>
</feature>
<dbReference type="PANTHER" id="PTHR21063:SF4">
    <property type="entry name" value="CD48 ANTIGEN-RELATED"/>
    <property type="match status" value="1"/>
</dbReference>
<accession>A0A8C1RRQ9</accession>